<dbReference type="KEGG" id="ssyi:EKG83_34925"/>
<keyword evidence="3" id="KW-1185">Reference proteome</keyword>
<dbReference type="Gene3D" id="3.20.20.80">
    <property type="entry name" value="Glycosidases"/>
    <property type="match status" value="1"/>
</dbReference>
<dbReference type="SUPFAM" id="SSF51445">
    <property type="entry name" value="(Trans)glycosidases"/>
    <property type="match status" value="1"/>
</dbReference>
<evidence type="ECO:0000313" key="3">
    <source>
        <dbReference type="Proteomes" id="UP000325787"/>
    </source>
</evidence>
<feature type="domain" description="Rv2525c-like glycoside hydrolase-like" evidence="1">
    <location>
        <begin position="18"/>
        <end position="172"/>
    </location>
</feature>
<name>A0A5Q0H6T0_SACSY</name>
<dbReference type="Proteomes" id="UP000325787">
    <property type="component" value="Chromosome"/>
</dbReference>
<accession>A0A5Q0H6T0</accession>
<dbReference type="InterPro" id="IPR017853">
    <property type="entry name" value="GH"/>
</dbReference>
<reference evidence="3" key="1">
    <citation type="journal article" date="2021" name="Curr. Microbiol.">
        <title>Complete genome of nocamycin-producing strain Saccharothrix syringae NRRL B-16468 reveals the biosynthetic potential for secondary metabolites.</title>
        <authorList>
            <person name="Mo X."/>
            <person name="Yang S."/>
        </authorList>
    </citation>
    <scope>NUCLEOTIDE SEQUENCE [LARGE SCALE GENOMIC DNA]</scope>
    <source>
        <strain evidence="3">ATCC 51364 / DSM 43886 / JCM 6844 / KCTC 9398 / NBRC 14523 / NRRL B-16468 / INA 2240</strain>
    </source>
</reference>
<evidence type="ECO:0000259" key="1">
    <source>
        <dbReference type="Pfam" id="PF08924"/>
    </source>
</evidence>
<gene>
    <name evidence="2" type="ORF">EKG83_34925</name>
</gene>
<dbReference type="OrthoDB" id="3345404at2"/>
<dbReference type="Pfam" id="PF08924">
    <property type="entry name" value="Rv2525c_GlyHyd-like"/>
    <property type="match status" value="1"/>
</dbReference>
<organism evidence="2 3">
    <name type="scientific">Saccharothrix syringae</name>
    <name type="common">Nocardiopsis syringae</name>
    <dbReference type="NCBI Taxonomy" id="103733"/>
    <lineage>
        <taxon>Bacteria</taxon>
        <taxon>Bacillati</taxon>
        <taxon>Actinomycetota</taxon>
        <taxon>Actinomycetes</taxon>
        <taxon>Pseudonocardiales</taxon>
        <taxon>Pseudonocardiaceae</taxon>
        <taxon>Saccharothrix</taxon>
    </lineage>
</organism>
<dbReference type="AlphaFoldDB" id="A0A5Q0H6T0"/>
<sequence length="330" mass="36047">MSMAEVLDYSAGFPGAAAIRQAGYAGAVRYIGFPDYLKCTTRAELDDFTNHGLGMALVFEHYTTDWRGGWGAGAANYRRARDHANAIGFPPERPIYMAVDQDVVTEAEFQLARDYIRGARDAAGGYPGLVGVYGEHDVCQAVSGDGLCDWYWQCRAWSGTPVRLFPGRHLYQRVGTVYVNGIAADVNDVLQEDWGQHTEDGMPSLSEIENAAYRAVLHALIDAANRANDTASIANEALGGVVWSKQLSPDGEFYAPAQTWLLNLHNYGYELIRRLAANGNEEALAAALLPGLIDAIPRLGDADLGRIAKAVTEERDRRAREDAVNTDSRC</sequence>
<proteinExistence type="predicted"/>
<evidence type="ECO:0000313" key="2">
    <source>
        <dbReference type="EMBL" id="QFZ21911.1"/>
    </source>
</evidence>
<protein>
    <submittedName>
        <fullName evidence="2">DUF1906 domain-containing protein</fullName>
    </submittedName>
</protein>
<dbReference type="EMBL" id="CP034550">
    <property type="protein sequence ID" value="QFZ21911.1"/>
    <property type="molecule type" value="Genomic_DNA"/>
</dbReference>
<dbReference type="InterPro" id="IPR015020">
    <property type="entry name" value="Rv2525c-like_Glyco_Hydro-like"/>
</dbReference>